<sequence>MKAVVLAAGRGQRLGDITVNLPKPMIEIHGKPVLEHNLEMCREADIHEIYINLHHLPDLIRNYFGDGSKYGVNITYNYEPDLLGTAGALLPFQNNLKDDPFFVIYGDNYMCFDLLDLKLFNEKMNADISILFHWRKDISNSGIAGFDSKDRITKFIEKPLDNNVNGDWVNAGVYYI</sequence>
<dbReference type="AlphaFoldDB" id="A0A382SUQ0"/>
<dbReference type="InterPro" id="IPR050486">
    <property type="entry name" value="Mannose-1P_guanyltransferase"/>
</dbReference>
<reference evidence="2" key="1">
    <citation type="submission" date="2018-05" db="EMBL/GenBank/DDBJ databases">
        <authorList>
            <person name="Lanie J.A."/>
            <person name="Ng W.-L."/>
            <person name="Kazmierczak K.M."/>
            <person name="Andrzejewski T.M."/>
            <person name="Davidsen T.M."/>
            <person name="Wayne K.J."/>
            <person name="Tettelin H."/>
            <person name="Glass J.I."/>
            <person name="Rusch D."/>
            <person name="Podicherti R."/>
            <person name="Tsui H.-C.T."/>
            <person name="Winkler M.E."/>
        </authorList>
    </citation>
    <scope>NUCLEOTIDE SEQUENCE</scope>
</reference>
<organism evidence="2">
    <name type="scientific">marine metagenome</name>
    <dbReference type="NCBI Taxonomy" id="408172"/>
    <lineage>
        <taxon>unclassified sequences</taxon>
        <taxon>metagenomes</taxon>
        <taxon>ecological metagenomes</taxon>
    </lineage>
</organism>
<dbReference type="CDD" id="cd04181">
    <property type="entry name" value="NTP_transferase"/>
    <property type="match status" value="1"/>
</dbReference>
<evidence type="ECO:0000313" key="2">
    <source>
        <dbReference type="EMBL" id="SVD13650.1"/>
    </source>
</evidence>
<proteinExistence type="predicted"/>
<dbReference type="Pfam" id="PF00483">
    <property type="entry name" value="NTP_transferase"/>
    <property type="match status" value="1"/>
</dbReference>
<dbReference type="PANTHER" id="PTHR22572">
    <property type="entry name" value="SUGAR-1-PHOSPHATE GUANYL TRANSFERASE"/>
    <property type="match status" value="1"/>
</dbReference>
<feature type="non-terminal residue" evidence="2">
    <location>
        <position position="176"/>
    </location>
</feature>
<feature type="domain" description="Nucleotidyl transferase" evidence="1">
    <location>
        <begin position="2"/>
        <end position="175"/>
    </location>
</feature>
<feature type="non-terminal residue" evidence="2">
    <location>
        <position position="1"/>
    </location>
</feature>
<evidence type="ECO:0000259" key="1">
    <source>
        <dbReference type="Pfam" id="PF00483"/>
    </source>
</evidence>
<dbReference type="Gene3D" id="3.90.550.10">
    <property type="entry name" value="Spore Coat Polysaccharide Biosynthesis Protein SpsA, Chain A"/>
    <property type="match status" value="1"/>
</dbReference>
<name>A0A382SUQ0_9ZZZZ</name>
<protein>
    <recommendedName>
        <fullName evidence="1">Nucleotidyl transferase domain-containing protein</fullName>
    </recommendedName>
</protein>
<dbReference type="EMBL" id="UINC01131752">
    <property type="protein sequence ID" value="SVD13650.1"/>
    <property type="molecule type" value="Genomic_DNA"/>
</dbReference>
<dbReference type="InterPro" id="IPR005835">
    <property type="entry name" value="NTP_transferase_dom"/>
</dbReference>
<dbReference type="SUPFAM" id="SSF53448">
    <property type="entry name" value="Nucleotide-diphospho-sugar transferases"/>
    <property type="match status" value="1"/>
</dbReference>
<dbReference type="InterPro" id="IPR029044">
    <property type="entry name" value="Nucleotide-diphossugar_trans"/>
</dbReference>
<gene>
    <name evidence="2" type="ORF">METZ01_LOCUS366504</name>
</gene>
<accession>A0A382SUQ0</accession>